<evidence type="ECO:0000256" key="8">
    <source>
        <dbReference type="PROSITE-ProRule" id="PRU01077"/>
    </source>
</evidence>
<feature type="region of interest" description="Disordered" evidence="10">
    <location>
        <begin position="442"/>
        <end position="484"/>
    </location>
</feature>
<evidence type="ECO:0000256" key="1">
    <source>
        <dbReference type="ARBA" id="ARBA00004316"/>
    </source>
</evidence>
<dbReference type="SMART" id="SM00326">
    <property type="entry name" value="SH3"/>
    <property type="match status" value="2"/>
</dbReference>
<name>A0A3P8WAR1_CYNSE</name>
<dbReference type="InterPro" id="IPR035556">
    <property type="entry name" value="FCHSD2_SH3_2"/>
</dbReference>
<reference evidence="13" key="3">
    <citation type="submission" date="2025-09" db="UniProtKB">
        <authorList>
            <consortium name="Ensembl"/>
        </authorList>
    </citation>
    <scope>IDENTIFICATION</scope>
</reference>
<keyword evidence="2 7" id="KW-0728">SH3 domain</keyword>
<keyword evidence="6" id="KW-0966">Cell projection</keyword>
<feature type="coiled-coil region" evidence="9">
    <location>
        <begin position="145"/>
        <end position="175"/>
    </location>
</feature>
<dbReference type="CDD" id="cd11894">
    <property type="entry name" value="SH3_FCHSD2_2"/>
    <property type="match status" value="1"/>
</dbReference>
<dbReference type="InterPro" id="IPR035460">
    <property type="entry name" value="FCHSD_SH3_1"/>
</dbReference>
<keyword evidence="4 8" id="KW-0175">Coiled coil</keyword>
<dbReference type="InterPro" id="IPR001452">
    <property type="entry name" value="SH3_domain"/>
</dbReference>
<evidence type="ECO:0000313" key="14">
    <source>
        <dbReference type="Proteomes" id="UP000265120"/>
    </source>
</evidence>
<feature type="domain" description="F-BAR" evidence="12">
    <location>
        <begin position="62"/>
        <end position="289"/>
    </location>
</feature>
<organism evidence="13 14">
    <name type="scientific">Cynoglossus semilaevis</name>
    <name type="common">Tongue sole</name>
    <dbReference type="NCBI Taxonomy" id="244447"/>
    <lineage>
        <taxon>Eukaryota</taxon>
        <taxon>Metazoa</taxon>
        <taxon>Chordata</taxon>
        <taxon>Craniata</taxon>
        <taxon>Vertebrata</taxon>
        <taxon>Euteleostomi</taxon>
        <taxon>Actinopterygii</taxon>
        <taxon>Neopterygii</taxon>
        <taxon>Teleostei</taxon>
        <taxon>Neoteleostei</taxon>
        <taxon>Acanthomorphata</taxon>
        <taxon>Carangaria</taxon>
        <taxon>Pleuronectiformes</taxon>
        <taxon>Pleuronectoidei</taxon>
        <taxon>Cynoglossidae</taxon>
        <taxon>Cynoglossinae</taxon>
        <taxon>Cynoglossus</taxon>
    </lineage>
</organism>
<dbReference type="InterPro" id="IPR036028">
    <property type="entry name" value="SH3-like_dom_sf"/>
</dbReference>
<dbReference type="PANTHER" id="PTHR15735:SF11">
    <property type="entry name" value="F-BAR AND DOUBLE SH3 DOMAINS PROTEIN 2"/>
    <property type="match status" value="1"/>
</dbReference>
<dbReference type="Pfam" id="PF14604">
    <property type="entry name" value="SH3_9"/>
    <property type="match status" value="1"/>
</dbReference>
<dbReference type="AlphaFoldDB" id="A0A3P8WAR1"/>
<accession>A0A3P8WAR1</accession>
<dbReference type="Gene3D" id="1.20.1270.60">
    <property type="entry name" value="Arfaptin homology (AH) domain/BAR domain"/>
    <property type="match status" value="1"/>
</dbReference>
<dbReference type="InterPro" id="IPR027267">
    <property type="entry name" value="AH/BAR_dom_sf"/>
</dbReference>
<dbReference type="Ensembl" id="ENSCSET00000024090.1">
    <property type="protein sequence ID" value="ENSCSEP00000023774.1"/>
    <property type="gene ID" value="ENSCSEG00000015081.1"/>
</dbReference>
<reference evidence="13 14" key="1">
    <citation type="journal article" date="2014" name="Nat. Genet.">
        <title>Whole-genome sequence of a flatfish provides insights into ZW sex chromosome evolution and adaptation to a benthic lifestyle.</title>
        <authorList>
            <person name="Chen S."/>
            <person name="Zhang G."/>
            <person name="Shao C."/>
            <person name="Huang Q."/>
            <person name="Liu G."/>
            <person name="Zhang P."/>
            <person name="Song W."/>
            <person name="An N."/>
            <person name="Chalopin D."/>
            <person name="Volff J.N."/>
            <person name="Hong Y."/>
            <person name="Li Q."/>
            <person name="Sha Z."/>
            <person name="Zhou H."/>
            <person name="Xie M."/>
            <person name="Yu Q."/>
            <person name="Liu Y."/>
            <person name="Xiang H."/>
            <person name="Wang N."/>
            <person name="Wu K."/>
            <person name="Yang C."/>
            <person name="Zhou Q."/>
            <person name="Liao X."/>
            <person name="Yang L."/>
            <person name="Hu Q."/>
            <person name="Zhang J."/>
            <person name="Meng L."/>
            <person name="Jin L."/>
            <person name="Tian Y."/>
            <person name="Lian J."/>
            <person name="Yang J."/>
            <person name="Miao G."/>
            <person name="Liu S."/>
            <person name="Liang Z."/>
            <person name="Yan F."/>
            <person name="Li Y."/>
            <person name="Sun B."/>
            <person name="Zhang H."/>
            <person name="Zhang J."/>
            <person name="Zhu Y."/>
            <person name="Du M."/>
            <person name="Zhao Y."/>
            <person name="Schartl M."/>
            <person name="Tang Q."/>
            <person name="Wang J."/>
        </authorList>
    </citation>
    <scope>NUCLEOTIDE SEQUENCE</scope>
</reference>
<comment type="subcellular location">
    <subcellularLocation>
        <location evidence="1">Cell projection</location>
    </subcellularLocation>
</comment>
<dbReference type="SUPFAM" id="SSF50044">
    <property type="entry name" value="SH3-domain"/>
    <property type="match status" value="2"/>
</dbReference>
<feature type="region of interest" description="Disordered" evidence="10">
    <location>
        <begin position="564"/>
        <end position="583"/>
    </location>
</feature>
<feature type="coiled-coil region" evidence="9">
    <location>
        <begin position="391"/>
        <end position="418"/>
    </location>
</feature>
<dbReference type="Pfam" id="PF00018">
    <property type="entry name" value="SH3_1"/>
    <property type="match status" value="1"/>
</dbReference>
<dbReference type="FunFam" id="2.30.30.40:FF:000033">
    <property type="entry name" value="FCH and double SH3 domains protein 2"/>
    <property type="match status" value="1"/>
</dbReference>
<dbReference type="Proteomes" id="UP000265120">
    <property type="component" value="Chromosome 19"/>
</dbReference>
<dbReference type="GO" id="GO:0051495">
    <property type="term" value="P:positive regulation of cytoskeleton organization"/>
    <property type="evidence" value="ECO:0007669"/>
    <property type="project" value="UniProtKB-ARBA"/>
</dbReference>
<evidence type="ECO:0000259" key="12">
    <source>
        <dbReference type="PROSITE" id="PS51741"/>
    </source>
</evidence>
<dbReference type="Gene3D" id="2.30.30.40">
    <property type="entry name" value="SH3 Domains"/>
    <property type="match status" value="2"/>
</dbReference>
<dbReference type="SUPFAM" id="SSF103657">
    <property type="entry name" value="BAR/IMD domain-like"/>
    <property type="match status" value="1"/>
</dbReference>
<dbReference type="GO" id="GO:0042995">
    <property type="term" value="C:cell projection"/>
    <property type="evidence" value="ECO:0007669"/>
    <property type="project" value="UniProtKB-SubCell"/>
</dbReference>
<dbReference type="GO" id="GO:0055037">
    <property type="term" value="C:recycling endosome"/>
    <property type="evidence" value="ECO:0007669"/>
    <property type="project" value="TreeGrafter"/>
</dbReference>
<feature type="compositionally biased region" description="Polar residues" evidence="10">
    <location>
        <begin position="565"/>
        <end position="583"/>
    </location>
</feature>
<evidence type="ECO:0000256" key="9">
    <source>
        <dbReference type="SAM" id="Coils"/>
    </source>
</evidence>
<dbReference type="GO" id="GO:0031594">
    <property type="term" value="C:neuromuscular junction"/>
    <property type="evidence" value="ECO:0007669"/>
    <property type="project" value="TreeGrafter"/>
</dbReference>
<dbReference type="GO" id="GO:0030833">
    <property type="term" value="P:regulation of actin filament polymerization"/>
    <property type="evidence" value="ECO:0007669"/>
    <property type="project" value="TreeGrafter"/>
</dbReference>
<keyword evidence="3" id="KW-0597">Phosphoprotein</keyword>
<dbReference type="GeneTree" id="ENSGT00510000046732"/>
<evidence type="ECO:0000256" key="2">
    <source>
        <dbReference type="ARBA" id="ARBA00022443"/>
    </source>
</evidence>
<evidence type="ECO:0000256" key="5">
    <source>
        <dbReference type="ARBA" id="ARBA00023121"/>
    </source>
</evidence>
<feature type="domain" description="SH3" evidence="11">
    <location>
        <begin position="486"/>
        <end position="547"/>
    </location>
</feature>
<dbReference type="PANTHER" id="PTHR15735">
    <property type="entry name" value="FCH AND DOUBLE SH3 DOMAINS PROTEIN"/>
    <property type="match status" value="1"/>
</dbReference>
<dbReference type="CDD" id="cd11761">
    <property type="entry name" value="SH3_FCHSD_1"/>
    <property type="match status" value="1"/>
</dbReference>
<proteinExistence type="predicted"/>
<feature type="region of interest" description="Disordered" evidence="10">
    <location>
        <begin position="675"/>
        <end position="695"/>
    </location>
</feature>
<dbReference type="FunFam" id="2.30.30.40:FF:000060">
    <property type="entry name" value="FCH and double SH3 domains protein 2"/>
    <property type="match status" value="1"/>
</dbReference>
<reference evidence="13" key="2">
    <citation type="submission" date="2025-08" db="UniProtKB">
        <authorList>
            <consortium name="Ensembl"/>
        </authorList>
    </citation>
    <scope>IDENTIFICATION</scope>
</reference>
<evidence type="ECO:0000256" key="7">
    <source>
        <dbReference type="PROSITE-ProRule" id="PRU00192"/>
    </source>
</evidence>
<evidence type="ECO:0000313" key="13">
    <source>
        <dbReference type="Ensembl" id="ENSCSEP00000023774.1"/>
    </source>
</evidence>
<dbReference type="PROSITE" id="PS50002">
    <property type="entry name" value="SH3"/>
    <property type="match status" value="2"/>
</dbReference>
<dbReference type="GO" id="GO:1902905">
    <property type="term" value="P:positive regulation of supramolecular fiber organization"/>
    <property type="evidence" value="ECO:0007669"/>
    <property type="project" value="UniProtKB-ARBA"/>
</dbReference>
<evidence type="ECO:0000256" key="10">
    <source>
        <dbReference type="SAM" id="MobiDB-lite"/>
    </source>
</evidence>
<protein>
    <submittedName>
        <fullName evidence="13">FCH and double SH3 domains 2</fullName>
    </submittedName>
</protein>
<evidence type="ECO:0000256" key="3">
    <source>
        <dbReference type="ARBA" id="ARBA00022553"/>
    </source>
</evidence>
<dbReference type="PROSITE" id="PS51741">
    <property type="entry name" value="F_BAR"/>
    <property type="match status" value="1"/>
</dbReference>
<keyword evidence="5" id="KW-0446">Lipid-binding</keyword>
<dbReference type="GO" id="GO:0007274">
    <property type="term" value="P:neuromuscular synaptic transmission"/>
    <property type="evidence" value="ECO:0007669"/>
    <property type="project" value="TreeGrafter"/>
</dbReference>
<evidence type="ECO:0000259" key="11">
    <source>
        <dbReference type="PROSITE" id="PS50002"/>
    </source>
</evidence>
<evidence type="ECO:0000256" key="4">
    <source>
        <dbReference type="ARBA" id="ARBA00023054"/>
    </source>
</evidence>
<feature type="domain" description="SH3" evidence="11">
    <location>
        <begin position="587"/>
        <end position="649"/>
    </location>
</feature>
<sequence length="702" mass="80000">MQPPPRKVRVTQELKHIHAEQMNRLHIKHQTECDLLEDLRKCVLVSKVKGHKCFALIPLLFQALQKLANQYLKRDWPESVTEEQADQRNMYCVWKAYLEGTVQVTQARIATCDNYKVQIGDPVKTARLQKEQQLRKCIEQLTVVQTELQESVKDLTKTRKKYQEAETMAQAVREKAELDAKSKLSLFQSRSSLQRASVKLKAKRSECNSKATHARNEYLLTLAAANAHQQRYYDTDLTDCIKVLDGRIYEQVKDYLVALCQTELETYQTVHNTFNQLLHSSNGVLQEFHQQLFTQKNLVFQQAADFIYQPVDSDTVNRRCIFYYAFICANVMQLQKESGTAEEHSLDKEARKWSSRVAREYKCIIHTQRVLEEYGTQDSSEQISSELETKMDVARQSLRRAETVKVKAEARLDLLREVGVAVETWLKSAMNQVMEELENERWNNLNTNDPSLSGTADLEQEDEEEMEDSGEVLDDSSSSPSSTLRNYPLTCKVLYSYKASQPDELTIEEQEILEVIDDGDMEDWVKARNRSGQVGYVPEKYLQLPSSNSLLSMLQSLAALDARSHSSSNSTEPEMELPTNNSVNGDSSVSFAKALYDYAGQTDDELSFPEGAIIRILSRETHEDDGFWEGEFNGIVGVFPAVLVEDLAGGSENGDGQRDGKTLCLIESSTDDYFQVRAAPPPPKQHPRGQVKRREEVEITLV</sequence>
<evidence type="ECO:0000256" key="6">
    <source>
        <dbReference type="ARBA" id="ARBA00023273"/>
    </source>
</evidence>
<dbReference type="InterPro" id="IPR031160">
    <property type="entry name" value="F_BAR_dom"/>
</dbReference>
<keyword evidence="14" id="KW-1185">Reference proteome</keyword>
<feature type="compositionally biased region" description="Acidic residues" evidence="10">
    <location>
        <begin position="458"/>
        <end position="474"/>
    </location>
</feature>
<dbReference type="GO" id="GO:0008289">
    <property type="term" value="F:lipid binding"/>
    <property type="evidence" value="ECO:0007669"/>
    <property type="project" value="UniProtKB-KW"/>
</dbReference>